<proteinExistence type="predicted"/>
<dbReference type="Proteomes" id="UP000320762">
    <property type="component" value="Unassembled WGS sequence"/>
</dbReference>
<gene>
    <name evidence="3" type="ORF">BD626DRAFT_433796</name>
</gene>
<dbReference type="SUPFAM" id="SSF50685">
    <property type="entry name" value="Barwin-like endoglucanases"/>
    <property type="match status" value="1"/>
</dbReference>
<dbReference type="CDD" id="cd22191">
    <property type="entry name" value="DPBB_RlpA_EXP_N-like"/>
    <property type="match status" value="1"/>
</dbReference>
<evidence type="ECO:0000256" key="2">
    <source>
        <dbReference type="SAM" id="SignalP"/>
    </source>
</evidence>
<reference evidence="3 4" key="1">
    <citation type="journal article" date="2019" name="New Phytol.">
        <title>Comparative genomics reveals unique wood-decay strategies and fruiting body development in the Schizophyllaceae.</title>
        <authorList>
            <person name="Almasi E."/>
            <person name="Sahu N."/>
            <person name="Krizsan K."/>
            <person name="Balint B."/>
            <person name="Kovacs G.M."/>
            <person name="Kiss B."/>
            <person name="Cseklye J."/>
            <person name="Drula E."/>
            <person name="Henrissat B."/>
            <person name="Nagy I."/>
            <person name="Chovatia M."/>
            <person name="Adam C."/>
            <person name="LaButti K."/>
            <person name="Lipzen A."/>
            <person name="Riley R."/>
            <person name="Grigoriev I.V."/>
            <person name="Nagy L.G."/>
        </authorList>
    </citation>
    <scope>NUCLEOTIDE SEQUENCE [LARGE SCALE GENOMIC DNA]</scope>
    <source>
        <strain evidence="3 4">NL-1724</strain>
    </source>
</reference>
<feature type="signal peptide" evidence="2">
    <location>
        <begin position="1"/>
        <end position="19"/>
    </location>
</feature>
<accession>A0A550CAE8</accession>
<feature type="region of interest" description="Disordered" evidence="1">
    <location>
        <begin position="155"/>
        <end position="236"/>
    </location>
</feature>
<dbReference type="AlphaFoldDB" id="A0A550CAE8"/>
<dbReference type="STRING" id="97359.A0A550CAE8"/>
<evidence type="ECO:0008006" key="5">
    <source>
        <dbReference type="Google" id="ProtNLM"/>
    </source>
</evidence>
<keyword evidence="2" id="KW-0732">Signal</keyword>
<dbReference type="Gene3D" id="2.40.40.10">
    <property type="entry name" value="RlpA-like domain"/>
    <property type="match status" value="1"/>
</dbReference>
<keyword evidence="4" id="KW-1185">Reference proteome</keyword>
<dbReference type="InterPro" id="IPR036908">
    <property type="entry name" value="RlpA-like_sf"/>
</dbReference>
<dbReference type="OrthoDB" id="623670at2759"/>
<feature type="chain" id="PRO_5022182508" description="RlpA-like double-psi beta-barrel-protein domain-containing protein-containing protein" evidence="2">
    <location>
        <begin position="20"/>
        <end position="272"/>
    </location>
</feature>
<evidence type="ECO:0000256" key="1">
    <source>
        <dbReference type="SAM" id="MobiDB-lite"/>
    </source>
</evidence>
<organism evidence="3 4">
    <name type="scientific">Schizophyllum amplum</name>
    <dbReference type="NCBI Taxonomy" id="97359"/>
    <lineage>
        <taxon>Eukaryota</taxon>
        <taxon>Fungi</taxon>
        <taxon>Dikarya</taxon>
        <taxon>Basidiomycota</taxon>
        <taxon>Agaricomycotina</taxon>
        <taxon>Agaricomycetes</taxon>
        <taxon>Agaricomycetidae</taxon>
        <taxon>Agaricales</taxon>
        <taxon>Schizophyllaceae</taxon>
        <taxon>Schizophyllum</taxon>
    </lineage>
</organism>
<sequence length="272" mass="28253">MIQSLLPLLALALPWGTSAHDPAHNMKRHGDLAKRISSDAQNITKRVDGARMTYYDVGLGACGITNVPSDFIVAVSAAEYDAGLGNGWPSDVCFKSITIEFNGIQAQAQVTDRCEICPSFTGLDLSYDLFKVFAPEPEVTGIIAANWWYNDGSNGGGGAATTTSTSEPPPPTSTWTPPPETTTSTWSPPPEPTTTSSSSSEWSSSSESSSEWTSSSESSSSSSSSTESATATTTSSAAAAFTAGSHNVVDSLRQVIQDMGGVILAAAAIPNA</sequence>
<feature type="compositionally biased region" description="Pro residues" evidence="1">
    <location>
        <begin position="167"/>
        <end position="180"/>
    </location>
</feature>
<evidence type="ECO:0000313" key="3">
    <source>
        <dbReference type="EMBL" id="TRM61779.1"/>
    </source>
</evidence>
<evidence type="ECO:0000313" key="4">
    <source>
        <dbReference type="Proteomes" id="UP000320762"/>
    </source>
</evidence>
<comment type="caution">
    <text evidence="3">The sequence shown here is derived from an EMBL/GenBank/DDBJ whole genome shotgun (WGS) entry which is preliminary data.</text>
</comment>
<protein>
    <recommendedName>
        <fullName evidence="5">RlpA-like double-psi beta-barrel-protein domain-containing protein-containing protein</fullName>
    </recommendedName>
</protein>
<feature type="compositionally biased region" description="Low complexity" evidence="1">
    <location>
        <begin position="193"/>
        <end position="236"/>
    </location>
</feature>
<name>A0A550CAE8_9AGAR</name>
<dbReference type="EMBL" id="VDMD01000015">
    <property type="protein sequence ID" value="TRM61779.1"/>
    <property type="molecule type" value="Genomic_DNA"/>
</dbReference>